<dbReference type="SUPFAM" id="SSF54427">
    <property type="entry name" value="NTF2-like"/>
    <property type="match status" value="1"/>
</dbReference>
<dbReference type="STRING" id="671143.DAMO_2492"/>
<dbReference type="EMBL" id="FP565575">
    <property type="protein sequence ID" value="CBE69565.1"/>
    <property type="molecule type" value="Genomic_DNA"/>
</dbReference>
<accession>D5MJI0</accession>
<evidence type="ECO:0000313" key="1">
    <source>
        <dbReference type="EMBL" id="CBE69565.1"/>
    </source>
</evidence>
<dbReference type="PANTHER" id="PTHR38436:SF1">
    <property type="entry name" value="ESTER CYCLASE"/>
    <property type="match status" value="1"/>
</dbReference>
<dbReference type="HOGENOM" id="CLU_100997_5_1_0"/>
<sequence>MSTEDNKRVVRRLYAEGFKFSAMDEFFSPDLVYHDPPPIPGLKPGLEAIKQTFRTFASAAPEGNPIIHDLIAEGDLVVVRMTAAGLHTGELFGIPPTGKRLEMTGIVIYRFQDGKIVERWAQHDFLGLMHQLGVLAASGYGSSSYSDQLKPSAAAQRSV</sequence>
<dbReference type="KEGG" id="mox:DAMO_2492"/>
<name>D5MJI0_METO1</name>
<dbReference type="InterPro" id="IPR009959">
    <property type="entry name" value="Cyclase_SnoaL-like"/>
</dbReference>
<dbReference type="Proteomes" id="UP000006898">
    <property type="component" value="Chromosome"/>
</dbReference>
<gene>
    <name evidence="1" type="ORF">DAMO_2492</name>
</gene>
<organism evidence="1 2">
    <name type="scientific">Methylomirabilis oxygeniifera</name>
    <dbReference type="NCBI Taxonomy" id="671143"/>
    <lineage>
        <taxon>Bacteria</taxon>
        <taxon>Candidatus Methylomirabilota</taxon>
        <taxon>Candidatus Methylomirabilia</taxon>
        <taxon>Candidatus Methylomirabilales</taxon>
        <taxon>Candidatus Methylomirabilaceae</taxon>
        <taxon>Candidatus Methylomirabilis</taxon>
    </lineage>
</organism>
<dbReference type="PANTHER" id="PTHR38436">
    <property type="entry name" value="POLYKETIDE CYCLASE SNOAL-LIKE DOMAIN"/>
    <property type="match status" value="1"/>
</dbReference>
<dbReference type="Pfam" id="PF07366">
    <property type="entry name" value="SnoaL"/>
    <property type="match status" value="1"/>
</dbReference>
<dbReference type="InterPro" id="IPR032710">
    <property type="entry name" value="NTF2-like_dom_sf"/>
</dbReference>
<evidence type="ECO:0000313" key="2">
    <source>
        <dbReference type="Proteomes" id="UP000006898"/>
    </source>
</evidence>
<dbReference type="eggNOG" id="COG5485">
    <property type="taxonomic scope" value="Bacteria"/>
</dbReference>
<dbReference type="GO" id="GO:0030638">
    <property type="term" value="P:polyketide metabolic process"/>
    <property type="evidence" value="ECO:0007669"/>
    <property type="project" value="InterPro"/>
</dbReference>
<reference evidence="1 2" key="1">
    <citation type="journal article" date="2010" name="Nature">
        <title>Nitrite-driven anaerobic methane oxidation by oxygenic bacteria.</title>
        <authorList>
            <person name="Ettwig K.F."/>
            <person name="Butler M.K."/>
            <person name="Le Paslier D."/>
            <person name="Pelletier E."/>
            <person name="Mangenot S."/>
            <person name="Kuypers M.M.M."/>
            <person name="Schreiber F."/>
            <person name="Dutilh B.E."/>
            <person name="Zedelius J."/>
            <person name="de Beer D."/>
            <person name="Gloerich J."/>
            <person name="Wessels H.J.C.T."/>
            <person name="van Allen T."/>
            <person name="Luesken F."/>
            <person name="Wu M."/>
            <person name="van de Pas-Schoonen K.T."/>
            <person name="Op den Camp H.J.M."/>
            <person name="Janssen-Megens E.M."/>
            <person name="Francoijs K-J."/>
            <person name="Stunnenberg H."/>
            <person name="Weissenbach J."/>
            <person name="Jetten M.S.M."/>
            <person name="Strous M."/>
        </authorList>
    </citation>
    <scope>NUCLEOTIDE SEQUENCE [LARGE SCALE GENOMIC DNA]</scope>
</reference>
<protein>
    <submittedName>
        <fullName evidence="1">Putative cyclase</fullName>
    </submittedName>
</protein>
<dbReference type="Gene3D" id="3.10.450.50">
    <property type="match status" value="1"/>
</dbReference>
<dbReference type="AlphaFoldDB" id="D5MJI0"/>
<proteinExistence type="predicted"/>
<dbReference type="PATRIC" id="fig|671143.5.peg.2191"/>